<dbReference type="InterPro" id="IPR050491">
    <property type="entry name" value="AmpC-like"/>
</dbReference>
<dbReference type="EMBL" id="BMNR01000005">
    <property type="protein sequence ID" value="GGK29577.1"/>
    <property type="molecule type" value="Genomic_DNA"/>
</dbReference>
<dbReference type="Proteomes" id="UP000612329">
    <property type="component" value="Unassembled WGS sequence"/>
</dbReference>
<proteinExistence type="predicted"/>
<dbReference type="AlphaFoldDB" id="A0A8J3FHP8"/>
<evidence type="ECO:0000313" key="2">
    <source>
        <dbReference type="EMBL" id="GGK29577.1"/>
    </source>
</evidence>
<organism evidence="2 3">
    <name type="scientific">Yeosuana aromativorans</name>
    <dbReference type="NCBI Taxonomy" id="288019"/>
    <lineage>
        <taxon>Bacteria</taxon>
        <taxon>Pseudomonadati</taxon>
        <taxon>Bacteroidota</taxon>
        <taxon>Flavobacteriia</taxon>
        <taxon>Flavobacteriales</taxon>
        <taxon>Flavobacteriaceae</taxon>
        <taxon>Yeosuana</taxon>
    </lineage>
</organism>
<reference evidence="2" key="1">
    <citation type="journal article" date="2014" name="Int. J. Syst. Evol. Microbiol.">
        <title>Complete genome sequence of Corynebacterium casei LMG S-19264T (=DSM 44701T), isolated from a smear-ripened cheese.</title>
        <authorList>
            <consortium name="US DOE Joint Genome Institute (JGI-PGF)"/>
            <person name="Walter F."/>
            <person name="Albersmeier A."/>
            <person name="Kalinowski J."/>
            <person name="Ruckert C."/>
        </authorList>
    </citation>
    <scope>NUCLEOTIDE SEQUENCE</scope>
    <source>
        <strain evidence="2">JCM 12862</strain>
    </source>
</reference>
<name>A0A8J3FHP8_9FLAO</name>
<accession>A0A8J3FHP8</accession>
<dbReference type="PANTHER" id="PTHR46825">
    <property type="entry name" value="D-ALANYL-D-ALANINE-CARBOXYPEPTIDASE/ENDOPEPTIDASE AMPH"/>
    <property type="match status" value="1"/>
</dbReference>
<evidence type="ECO:0000259" key="1">
    <source>
        <dbReference type="Pfam" id="PF00144"/>
    </source>
</evidence>
<sequence>MPISSPVTSKASPSDDLDKPVVDQKAIALYQWRKQAVKEALSKYFKKAIASGDIVGAGVSIVKGDSIIISDGYGKRNVKYKDAVDGETVFRLGSLSKGFTGVLAADLKCDGKLDWTDKVSDYIPNFQLGDSTNTKHVTLATILSQTSGAPYHSYTNLVEAGLSLTDIASRFKSIKPISEPGSVYSYQNAMFALSSVMMHDATGQDFRTLLQTKLFKPLHMDHTCTDYKTLAQQDNVAMPHSKRRYGWTPLKLNHHYYNAVAAGGINASAGDMAKWMELLLGHHPEIMDKNALQEAFTPFIEIKGHSKYYQRWPGHERSYYGFGWRIHKFMDNGEEKTMIHHGGSVNNYRNEIAVISEDDLGICVLMNNNCRLAQTVIPDLYKIIKEVFNDNHLKTTTDHSTDVASTF</sequence>
<gene>
    <name evidence="2" type="ORF">GCM10007962_24720</name>
</gene>
<dbReference type="PANTHER" id="PTHR46825:SF15">
    <property type="entry name" value="BETA-LACTAMASE-RELATED DOMAIN-CONTAINING PROTEIN"/>
    <property type="match status" value="1"/>
</dbReference>
<evidence type="ECO:0000313" key="3">
    <source>
        <dbReference type="Proteomes" id="UP000612329"/>
    </source>
</evidence>
<dbReference type="Gene3D" id="3.40.710.10">
    <property type="entry name" value="DD-peptidase/beta-lactamase superfamily"/>
    <property type="match status" value="1"/>
</dbReference>
<keyword evidence="3" id="KW-1185">Reference proteome</keyword>
<dbReference type="InterPro" id="IPR001466">
    <property type="entry name" value="Beta-lactam-related"/>
</dbReference>
<feature type="domain" description="Beta-lactamase-related" evidence="1">
    <location>
        <begin position="42"/>
        <end position="368"/>
    </location>
</feature>
<comment type="caution">
    <text evidence="2">The sequence shown here is derived from an EMBL/GenBank/DDBJ whole genome shotgun (WGS) entry which is preliminary data.</text>
</comment>
<dbReference type="SUPFAM" id="SSF56601">
    <property type="entry name" value="beta-lactamase/transpeptidase-like"/>
    <property type="match status" value="1"/>
</dbReference>
<protein>
    <recommendedName>
        <fullName evidence="1">Beta-lactamase-related domain-containing protein</fullName>
    </recommendedName>
</protein>
<dbReference type="Pfam" id="PF00144">
    <property type="entry name" value="Beta-lactamase"/>
    <property type="match status" value="1"/>
</dbReference>
<dbReference type="InterPro" id="IPR012338">
    <property type="entry name" value="Beta-lactam/transpept-like"/>
</dbReference>
<reference evidence="2" key="2">
    <citation type="submission" date="2020-09" db="EMBL/GenBank/DDBJ databases">
        <authorList>
            <person name="Sun Q."/>
            <person name="Ohkuma M."/>
        </authorList>
    </citation>
    <scope>NUCLEOTIDE SEQUENCE</scope>
    <source>
        <strain evidence="2">JCM 12862</strain>
    </source>
</reference>